<feature type="signal peptide" evidence="1">
    <location>
        <begin position="1"/>
        <end position="19"/>
    </location>
</feature>
<sequence>MFYLQLLIFLLSNLTIVTAKTPVIIVPGDGGSRLEAHIHKPSVPHYWCEKTSSSWFDLWLSVESLLPEAIDCWADNIRLAYNSSSQTIGNSPGVEVRTPDFGSTKSVTYLDPSLYHPGEYFADMVDAFEKIGLEDGVSLRAAPFDFRYAPNSAQEYFENLKSLIEDTYVKNNKTSVILLSHSLGCPYTHYFLSKMSQDWKDTYIKVWITLAGAWAGAAKLMRIYASGTSLGLPDVVLEPLSLRPVLRTYESSAFLLPSKDFWSVEEVIVQTANQNYSLGNLKKFFLDIGYPDAINISGLVPPIWIREPPNVTLYCLYGTDIPTPEKFLYQVDEFPDTFPKTKFGDGDGTVNIRSLKACHSFVGKQEQQVVIKSFSKAEHMAMVGDSRVIEFVKNIITSME</sequence>
<keyword evidence="3" id="KW-1185">Reference proteome</keyword>
<evidence type="ECO:0000256" key="1">
    <source>
        <dbReference type="SAM" id="SignalP"/>
    </source>
</evidence>
<dbReference type="InterPro" id="IPR003386">
    <property type="entry name" value="LACT/PDAT_acylTrfase"/>
</dbReference>
<dbReference type="EMBL" id="CALNXI010000227">
    <property type="protein sequence ID" value="CAH3022643.1"/>
    <property type="molecule type" value="Genomic_DNA"/>
</dbReference>
<evidence type="ECO:0008006" key="4">
    <source>
        <dbReference type="Google" id="ProtNLM"/>
    </source>
</evidence>
<name>A0ABN8M2G6_9CNID</name>
<proteinExistence type="predicted"/>
<feature type="chain" id="PRO_5045195817" description="Group XV phospholipase A2" evidence="1">
    <location>
        <begin position="20"/>
        <end position="400"/>
    </location>
</feature>
<dbReference type="PANTHER" id="PTHR11440">
    <property type="entry name" value="LECITHIN-CHOLESTEROL ACYLTRANSFERASE-RELATED"/>
    <property type="match status" value="1"/>
</dbReference>
<dbReference type="InterPro" id="IPR029058">
    <property type="entry name" value="AB_hydrolase_fold"/>
</dbReference>
<reference evidence="2 3" key="1">
    <citation type="submission" date="2022-05" db="EMBL/GenBank/DDBJ databases">
        <authorList>
            <consortium name="Genoscope - CEA"/>
            <person name="William W."/>
        </authorList>
    </citation>
    <scope>NUCLEOTIDE SEQUENCE [LARGE SCALE GENOMIC DNA]</scope>
</reference>
<evidence type="ECO:0000313" key="3">
    <source>
        <dbReference type="Proteomes" id="UP001159427"/>
    </source>
</evidence>
<protein>
    <recommendedName>
        <fullName evidence="4">Group XV phospholipase A2</fullName>
    </recommendedName>
</protein>
<dbReference type="Gene3D" id="3.40.50.1820">
    <property type="entry name" value="alpha/beta hydrolase"/>
    <property type="match status" value="1"/>
</dbReference>
<keyword evidence="1" id="KW-0732">Signal</keyword>
<comment type="caution">
    <text evidence="2">The sequence shown here is derived from an EMBL/GenBank/DDBJ whole genome shotgun (WGS) entry which is preliminary data.</text>
</comment>
<dbReference type="Pfam" id="PF02450">
    <property type="entry name" value="LCAT"/>
    <property type="match status" value="2"/>
</dbReference>
<gene>
    <name evidence="2" type="ORF">PEVE_00016239</name>
</gene>
<evidence type="ECO:0000313" key="2">
    <source>
        <dbReference type="EMBL" id="CAH3022643.1"/>
    </source>
</evidence>
<accession>A0ABN8M2G6</accession>
<organism evidence="2 3">
    <name type="scientific">Porites evermanni</name>
    <dbReference type="NCBI Taxonomy" id="104178"/>
    <lineage>
        <taxon>Eukaryota</taxon>
        <taxon>Metazoa</taxon>
        <taxon>Cnidaria</taxon>
        <taxon>Anthozoa</taxon>
        <taxon>Hexacorallia</taxon>
        <taxon>Scleractinia</taxon>
        <taxon>Fungiina</taxon>
        <taxon>Poritidae</taxon>
        <taxon>Porites</taxon>
    </lineage>
</organism>
<dbReference type="SUPFAM" id="SSF53474">
    <property type="entry name" value="alpha/beta-Hydrolases"/>
    <property type="match status" value="1"/>
</dbReference>
<dbReference type="Proteomes" id="UP001159427">
    <property type="component" value="Unassembled WGS sequence"/>
</dbReference>